<dbReference type="PANTHER" id="PTHR36113">
    <property type="entry name" value="LYASE, PUTATIVE-RELATED-RELATED"/>
    <property type="match status" value="1"/>
</dbReference>
<dbReference type="AlphaFoldDB" id="A0A4R6BTL1"/>
<dbReference type="InterPro" id="IPR004360">
    <property type="entry name" value="Glyas_Fos-R_dOase_dom"/>
</dbReference>
<dbReference type="Pfam" id="PF00903">
    <property type="entry name" value="Glyoxalase"/>
    <property type="match status" value="1"/>
</dbReference>
<evidence type="ECO:0000313" key="2">
    <source>
        <dbReference type="EMBL" id="TDM07917.1"/>
    </source>
</evidence>
<dbReference type="Gene3D" id="3.10.180.10">
    <property type="entry name" value="2,3-Dihydroxybiphenyl 1,2-Dioxygenase, domain 1"/>
    <property type="match status" value="1"/>
</dbReference>
<dbReference type="RefSeq" id="WP_133444112.1">
    <property type="nucleotide sequence ID" value="NZ_SCWB01000012.1"/>
</dbReference>
<reference evidence="2 3" key="1">
    <citation type="submission" date="2019-01" db="EMBL/GenBank/DDBJ databases">
        <title>Draft genome sequences of the type strains of six Macrococcus species.</title>
        <authorList>
            <person name="Mazhar S."/>
            <person name="Altermann E."/>
            <person name="Hill C."/>
            <person name="Mcauliffe O."/>
        </authorList>
    </citation>
    <scope>NUCLEOTIDE SEQUENCE [LARGE SCALE GENOMIC DNA]</scope>
    <source>
        <strain evidence="2 3">CCM4815</strain>
    </source>
</reference>
<dbReference type="InterPro" id="IPR037523">
    <property type="entry name" value="VOC_core"/>
</dbReference>
<dbReference type="OrthoDB" id="9789012at2"/>
<organism evidence="2 3">
    <name type="scientific">Macrococcus lamae</name>
    <dbReference type="NCBI Taxonomy" id="198484"/>
    <lineage>
        <taxon>Bacteria</taxon>
        <taxon>Bacillati</taxon>
        <taxon>Bacillota</taxon>
        <taxon>Bacilli</taxon>
        <taxon>Bacillales</taxon>
        <taxon>Staphylococcaceae</taxon>
        <taxon>Macrococcus</taxon>
    </lineage>
</organism>
<dbReference type="PROSITE" id="PS51819">
    <property type="entry name" value="VOC"/>
    <property type="match status" value="1"/>
</dbReference>
<dbReference type="EMBL" id="SCWB01000012">
    <property type="protein sequence ID" value="TDM07917.1"/>
    <property type="molecule type" value="Genomic_DNA"/>
</dbReference>
<dbReference type="InterPro" id="IPR051332">
    <property type="entry name" value="Fosfomycin_Res_Enzymes"/>
</dbReference>
<sequence length="127" mass="14343">MKIEHVAMYVCELELMKDFYCTYFNATANDKYYNPKTGLETYFLSFKEGARLELMTRPDMGEDHEGLWHLGLTHLAVSLGSKQAVDELTEQLVTSGCTLVSPPRTTGDGYYESCVKDPEGNQIELTT</sequence>
<comment type="caution">
    <text evidence="2">The sequence shown here is derived from an EMBL/GenBank/DDBJ whole genome shotgun (WGS) entry which is preliminary data.</text>
</comment>
<protein>
    <submittedName>
        <fullName evidence="2">Glyoxalase</fullName>
    </submittedName>
</protein>
<feature type="domain" description="VOC" evidence="1">
    <location>
        <begin position="2"/>
        <end position="127"/>
    </location>
</feature>
<name>A0A4R6BTL1_9STAP</name>
<evidence type="ECO:0000313" key="3">
    <source>
        <dbReference type="Proteomes" id="UP000294802"/>
    </source>
</evidence>
<dbReference type="Proteomes" id="UP000294802">
    <property type="component" value="Unassembled WGS sequence"/>
</dbReference>
<proteinExistence type="predicted"/>
<accession>A0A4R6BTL1</accession>
<keyword evidence="3" id="KW-1185">Reference proteome</keyword>
<dbReference type="InterPro" id="IPR029068">
    <property type="entry name" value="Glyas_Bleomycin-R_OHBP_Dase"/>
</dbReference>
<gene>
    <name evidence="2" type="ORF">ERX29_07650</name>
</gene>
<evidence type="ECO:0000259" key="1">
    <source>
        <dbReference type="PROSITE" id="PS51819"/>
    </source>
</evidence>
<dbReference type="PANTHER" id="PTHR36113:SF1">
    <property type="entry name" value="GLYOXALASE_BLEOMYCIN RESISTANCE PROTEIN_DIOXYGENASE"/>
    <property type="match status" value="1"/>
</dbReference>
<dbReference type="SUPFAM" id="SSF54593">
    <property type="entry name" value="Glyoxalase/Bleomycin resistance protein/Dihydroxybiphenyl dioxygenase"/>
    <property type="match status" value="1"/>
</dbReference>